<dbReference type="Proteomes" id="UP000807342">
    <property type="component" value="Unassembled WGS sequence"/>
</dbReference>
<gene>
    <name evidence="2" type="ORF">P691DRAFT_802330</name>
    <name evidence="1" type="ORF">P691DRAFT_802545</name>
</gene>
<accession>A0A9P5WX06</accession>
<dbReference type="AlphaFoldDB" id="A0A9P5WX06"/>
<proteinExistence type="predicted"/>
<comment type="caution">
    <text evidence="2">The sequence shown here is derived from an EMBL/GenBank/DDBJ whole genome shotgun (WGS) entry which is preliminary data.</text>
</comment>
<evidence type="ECO:0000313" key="1">
    <source>
        <dbReference type="EMBL" id="KAF9440389.1"/>
    </source>
</evidence>
<name>A0A9P5WX06_9AGAR</name>
<protein>
    <submittedName>
        <fullName evidence="2">Uncharacterized protein</fullName>
    </submittedName>
</protein>
<reference evidence="2" key="1">
    <citation type="submission" date="2020-11" db="EMBL/GenBank/DDBJ databases">
        <authorList>
            <consortium name="DOE Joint Genome Institute"/>
            <person name="Ahrendt S."/>
            <person name="Riley R."/>
            <person name="Andreopoulos W."/>
            <person name="Labutti K."/>
            <person name="Pangilinan J."/>
            <person name="Ruiz-Duenas F.J."/>
            <person name="Barrasa J.M."/>
            <person name="Sanchez-Garcia M."/>
            <person name="Camarero S."/>
            <person name="Miyauchi S."/>
            <person name="Serrano A."/>
            <person name="Linde D."/>
            <person name="Babiker R."/>
            <person name="Drula E."/>
            <person name="Ayuso-Fernandez I."/>
            <person name="Pacheco R."/>
            <person name="Padilla G."/>
            <person name="Ferreira P."/>
            <person name="Barriuso J."/>
            <person name="Kellner H."/>
            <person name="Castanera R."/>
            <person name="Alfaro M."/>
            <person name="Ramirez L."/>
            <person name="Pisabarro A.G."/>
            <person name="Kuo A."/>
            <person name="Tritt A."/>
            <person name="Lipzen A."/>
            <person name="He G."/>
            <person name="Yan M."/>
            <person name="Ng V."/>
            <person name="Cullen D."/>
            <person name="Martin F."/>
            <person name="Rosso M.-N."/>
            <person name="Henrissat B."/>
            <person name="Hibbett D."/>
            <person name="Martinez A.T."/>
            <person name="Grigoriev I.V."/>
        </authorList>
    </citation>
    <scope>NUCLEOTIDE SEQUENCE</scope>
    <source>
        <strain evidence="2">MF-IS2</strain>
    </source>
</reference>
<evidence type="ECO:0000313" key="2">
    <source>
        <dbReference type="EMBL" id="KAF9440428.1"/>
    </source>
</evidence>
<keyword evidence="3" id="KW-1185">Reference proteome</keyword>
<organism evidence="2 3">
    <name type="scientific">Macrolepiota fuliginosa MF-IS2</name>
    <dbReference type="NCBI Taxonomy" id="1400762"/>
    <lineage>
        <taxon>Eukaryota</taxon>
        <taxon>Fungi</taxon>
        <taxon>Dikarya</taxon>
        <taxon>Basidiomycota</taxon>
        <taxon>Agaricomycotina</taxon>
        <taxon>Agaricomycetes</taxon>
        <taxon>Agaricomycetidae</taxon>
        <taxon>Agaricales</taxon>
        <taxon>Agaricineae</taxon>
        <taxon>Agaricaceae</taxon>
        <taxon>Macrolepiota</taxon>
    </lineage>
</organism>
<dbReference type="EMBL" id="MU152532">
    <property type="protein sequence ID" value="KAF9440428.1"/>
    <property type="molecule type" value="Genomic_DNA"/>
</dbReference>
<dbReference type="EMBL" id="MU152570">
    <property type="protein sequence ID" value="KAF9440389.1"/>
    <property type="molecule type" value="Genomic_DNA"/>
</dbReference>
<evidence type="ECO:0000313" key="3">
    <source>
        <dbReference type="Proteomes" id="UP000807342"/>
    </source>
</evidence>
<sequence length="105" mass="11883">MHLERAVLPNLFDAASALEASQHGAYHHTPSPCNLTLHQLSRPPMYLSPMHWSFECGHHASLPQPPSAIFVDEVHPLILNKTIVVGFLGIHRSFRSVIRVRQVRY</sequence>